<evidence type="ECO:0000256" key="11">
    <source>
        <dbReference type="ARBA" id="ARBA00068630"/>
    </source>
</evidence>
<dbReference type="Gene3D" id="3.30.60.190">
    <property type="match status" value="1"/>
</dbReference>
<feature type="compositionally biased region" description="Acidic residues" evidence="15">
    <location>
        <begin position="243"/>
        <end position="253"/>
    </location>
</feature>
<keyword evidence="6" id="KW-0862">Zinc</keyword>
<evidence type="ECO:0000256" key="3">
    <source>
        <dbReference type="ARBA" id="ARBA00022553"/>
    </source>
</evidence>
<sequence length="538" mass="59664">MSGTVLSTLCSICHTEPPKYKCPRCLARTCSLSCIQKHKARADCDGLRNPRAFMPISQLKTAAGVDHDFNFLRSIERARERAEKDVVEARQLLSEKELRPKNEDKVFQKVWYGDELHHVPTQSHSYKKHGQPQEGPAFSGLDKHLRRRVRYLDIEVVTMPKGMARQRENKTAWNKRTQSINWQVEWLVYRASDLGSPPQQDDDQPLRVLRKTLEGTPLHAALASTLDWHRGQLDRQSRTQPDDPTETDNEADDPSSPPNPKRRKITHHAKKKRPTPTTTQDPSTSTWPAAPYPSQYPLTTAWCSTTTSPHVETTLEEKLQTWRFYLRKAVKDDAQKTKTLIPLASAETLSSALAGRTVVEFPTIVAVPSGDGRGVPAGYAVGSGGERRQRERKDGGGVDGAANGGGEGKNNNSNNNRKRAFEGGFKGQERGQQRWAASPGNMYGRGGKRVKFDGGRRPAPPTRAEQQPQSEAEEGEVDSDGGDVMGEVDGGVIAGDVDWEASSIMLGREEEDGEIREEPEDGRPRGGLVDYGSSDESD</sequence>
<dbReference type="Proteomes" id="UP001303115">
    <property type="component" value="Unassembled WGS sequence"/>
</dbReference>
<evidence type="ECO:0000313" key="17">
    <source>
        <dbReference type="EMBL" id="KAK4040349.1"/>
    </source>
</evidence>
<dbReference type="AlphaFoldDB" id="A0AAN6PJT8"/>
<dbReference type="PANTHER" id="PTHR13483">
    <property type="entry name" value="BOX C_D SNORNA PROTEIN 1-RELATED"/>
    <property type="match status" value="1"/>
</dbReference>
<evidence type="ECO:0000256" key="1">
    <source>
        <dbReference type="ARBA" id="ARBA00022499"/>
    </source>
</evidence>
<feature type="region of interest" description="Disordered" evidence="15">
    <location>
        <begin position="224"/>
        <end position="292"/>
    </location>
</feature>
<keyword evidence="1" id="KW-1017">Isopeptide bond</keyword>
<evidence type="ECO:0000256" key="12">
    <source>
        <dbReference type="ARBA" id="ARBA00077531"/>
    </source>
</evidence>
<keyword evidence="5 13" id="KW-0863">Zinc-finger</keyword>
<dbReference type="Pfam" id="PF25790">
    <property type="entry name" value="BCD1"/>
    <property type="match status" value="1"/>
</dbReference>
<evidence type="ECO:0000256" key="10">
    <source>
        <dbReference type="ARBA" id="ARBA00061949"/>
    </source>
</evidence>
<proteinExistence type="inferred from homology"/>
<comment type="similarity">
    <text evidence="9">Belongs to the BCD1 family.</text>
</comment>
<feature type="compositionally biased region" description="Gly residues" evidence="15">
    <location>
        <begin position="397"/>
        <end position="408"/>
    </location>
</feature>
<feature type="region of interest" description="Disordered" evidence="15">
    <location>
        <begin position="373"/>
        <end position="538"/>
    </location>
</feature>
<dbReference type="FunFam" id="3.30.60.190:FF:000001">
    <property type="entry name" value="box C/D snoRNA protein 1"/>
    <property type="match status" value="1"/>
</dbReference>
<dbReference type="InterPro" id="IPR007529">
    <property type="entry name" value="Znf_HIT"/>
</dbReference>
<evidence type="ECO:0000256" key="8">
    <source>
        <dbReference type="ARBA" id="ARBA00049598"/>
    </source>
</evidence>
<evidence type="ECO:0000256" key="14">
    <source>
        <dbReference type="SAM" id="Coils"/>
    </source>
</evidence>
<feature type="compositionally biased region" description="Basic and acidic residues" evidence="15">
    <location>
        <begin position="227"/>
        <end position="241"/>
    </location>
</feature>
<comment type="subunit">
    <text evidence="10">Interacts with FBL, SNU13, NOP58, NUFIP1, RUVBL1, RUVBL2 and TAF9. Interacts (via HIT-type zinc finger) with the RUVBL1/RUVBL2 complex in the presence of ADP.</text>
</comment>
<dbReference type="CDD" id="cd23023">
    <property type="entry name" value="zf-HIT_BCD1"/>
    <property type="match status" value="1"/>
</dbReference>
<evidence type="ECO:0000256" key="7">
    <source>
        <dbReference type="ARBA" id="ARBA00022843"/>
    </source>
</evidence>
<dbReference type="EMBL" id="MU854379">
    <property type="protein sequence ID" value="KAK4040349.1"/>
    <property type="molecule type" value="Genomic_DNA"/>
</dbReference>
<dbReference type="GO" id="GO:0048254">
    <property type="term" value="P:snoRNA localization"/>
    <property type="evidence" value="ECO:0007669"/>
    <property type="project" value="TreeGrafter"/>
</dbReference>
<evidence type="ECO:0000256" key="2">
    <source>
        <dbReference type="ARBA" id="ARBA00022517"/>
    </source>
</evidence>
<feature type="coiled-coil region" evidence="14">
    <location>
        <begin position="72"/>
        <end position="99"/>
    </location>
</feature>
<name>A0AAN6PJT8_9PEZI</name>
<feature type="region of interest" description="Disordered" evidence="15">
    <location>
        <begin position="121"/>
        <end position="140"/>
    </location>
</feature>
<evidence type="ECO:0000256" key="6">
    <source>
        <dbReference type="ARBA" id="ARBA00022833"/>
    </source>
</evidence>
<accession>A0AAN6PJT8</accession>
<dbReference type="GO" id="GO:0008270">
    <property type="term" value="F:zinc ion binding"/>
    <property type="evidence" value="ECO:0007669"/>
    <property type="project" value="UniProtKB-UniRule"/>
</dbReference>
<dbReference type="SUPFAM" id="SSF144232">
    <property type="entry name" value="HIT/MYND zinc finger-like"/>
    <property type="match status" value="1"/>
</dbReference>
<feature type="domain" description="HIT-type" evidence="16">
    <location>
        <begin position="10"/>
        <end position="44"/>
    </location>
</feature>
<reference evidence="18" key="1">
    <citation type="journal article" date="2023" name="Mol. Phylogenet. Evol.">
        <title>Genome-scale phylogeny and comparative genomics of the fungal order Sordariales.</title>
        <authorList>
            <person name="Hensen N."/>
            <person name="Bonometti L."/>
            <person name="Westerberg I."/>
            <person name="Brannstrom I.O."/>
            <person name="Guillou S."/>
            <person name="Cros-Aarteil S."/>
            <person name="Calhoun S."/>
            <person name="Haridas S."/>
            <person name="Kuo A."/>
            <person name="Mondo S."/>
            <person name="Pangilinan J."/>
            <person name="Riley R."/>
            <person name="LaButti K."/>
            <person name="Andreopoulos B."/>
            <person name="Lipzen A."/>
            <person name="Chen C."/>
            <person name="Yan M."/>
            <person name="Daum C."/>
            <person name="Ng V."/>
            <person name="Clum A."/>
            <person name="Steindorff A."/>
            <person name="Ohm R.A."/>
            <person name="Martin F."/>
            <person name="Silar P."/>
            <person name="Natvig D.O."/>
            <person name="Lalanne C."/>
            <person name="Gautier V."/>
            <person name="Ament-Velasquez S.L."/>
            <person name="Kruys A."/>
            <person name="Hutchinson M.I."/>
            <person name="Powell A.J."/>
            <person name="Barry K."/>
            <person name="Miller A.N."/>
            <person name="Grigoriev I.V."/>
            <person name="Debuchy R."/>
            <person name="Gladieux P."/>
            <person name="Hiltunen Thoren M."/>
            <person name="Johannesson H."/>
        </authorList>
    </citation>
    <scope>NUCLEOTIDE SEQUENCE [LARGE SCALE GENOMIC DNA]</scope>
    <source>
        <strain evidence="18">CBS 284.82</strain>
    </source>
</reference>
<dbReference type="GO" id="GO:0005634">
    <property type="term" value="C:nucleus"/>
    <property type="evidence" value="ECO:0007669"/>
    <property type="project" value="TreeGrafter"/>
</dbReference>
<evidence type="ECO:0000313" key="18">
    <source>
        <dbReference type="Proteomes" id="UP001303115"/>
    </source>
</evidence>
<keyword evidence="2" id="KW-0690">Ribosome biogenesis</keyword>
<organism evidence="17 18">
    <name type="scientific">Parachaetomium inaequale</name>
    <dbReference type="NCBI Taxonomy" id="2588326"/>
    <lineage>
        <taxon>Eukaryota</taxon>
        <taxon>Fungi</taxon>
        <taxon>Dikarya</taxon>
        <taxon>Ascomycota</taxon>
        <taxon>Pezizomycotina</taxon>
        <taxon>Sordariomycetes</taxon>
        <taxon>Sordariomycetidae</taxon>
        <taxon>Sordariales</taxon>
        <taxon>Chaetomiaceae</taxon>
        <taxon>Parachaetomium</taxon>
    </lineage>
</organism>
<keyword evidence="7" id="KW-0832">Ubl conjugation</keyword>
<comment type="function">
    <text evidence="8">Required for box C/D snoRNAs accumulation involved in snoRNA processing, snoRNA transport to the nucleolus and ribosome biogenesis.</text>
</comment>
<dbReference type="Pfam" id="PF04438">
    <property type="entry name" value="zf-HIT"/>
    <property type="match status" value="1"/>
</dbReference>
<keyword evidence="18" id="KW-1185">Reference proteome</keyword>
<dbReference type="InterPro" id="IPR057721">
    <property type="entry name" value="BCD1_alpha/beta"/>
</dbReference>
<dbReference type="GO" id="GO:0000492">
    <property type="term" value="P:box C/D snoRNP assembly"/>
    <property type="evidence" value="ECO:0007669"/>
    <property type="project" value="TreeGrafter"/>
</dbReference>
<evidence type="ECO:0000256" key="4">
    <source>
        <dbReference type="ARBA" id="ARBA00022723"/>
    </source>
</evidence>
<dbReference type="GO" id="GO:0070761">
    <property type="term" value="C:pre-snoRNP complex"/>
    <property type="evidence" value="ECO:0007669"/>
    <property type="project" value="TreeGrafter"/>
</dbReference>
<evidence type="ECO:0000256" key="15">
    <source>
        <dbReference type="SAM" id="MobiDB-lite"/>
    </source>
</evidence>
<feature type="compositionally biased region" description="Acidic residues" evidence="15">
    <location>
        <begin position="471"/>
        <end position="481"/>
    </location>
</feature>
<dbReference type="PROSITE" id="PS51083">
    <property type="entry name" value="ZF_HIT"/>
    <property type="match status" value="1"/>
</dbReference>
<feature type="compositionally biased region" description="Acidic residues" evidence="15">
    <location>
        <begin position="509"/>
        <end position="520"/>
    </location>
</feature>
<protein>
    <recommendedName>
        <fullName evidence="11">Box C/D snoRNA protein 1</fullName>
    </recommendedName>
    <alternativeName>
        <fullName evidence="12">Zinc finger HIT domain-containing protein 6</fullName>
    </alternativeName>
</protein>
<feature type="compositionally biased region" description="Basic residues" evidence="15">
    <location>
        <begin position="260"/>
        <end position="274"/>
    </location>
</feature>
<gene>
    <name evidence="17" type="ORF">C8A01DRAFT_46331</name>
</gene>
<keyword evidence="3" id="KW-0597">Phosphoprotein</keyword>
<keyword evidence="14" id="KW-0175">Coiled coil</keyword>
<dbReference type="GO" id="GO:0000463">
    <property type="term" value="P:maturation of LSU-rRNA from tricistronic rRNA transcript (SSU-rRNA, 5.8S rRNA, LSU-rRNA)"/>
    <property type="evidence" value="ECO:0007669"/>
    <property type="project" value="TreeGrafter"/>
</dbReference>
<comment type="caution">
    <text evidence="17">The sequence shown here is derived from an EMBL/GenBank/DDBJ whole genome shotgun (WGS) entry which is preliminary data.</text>
</comment>
<evidence type="ECO:0000256" key="9">
    <source>
        <dbReference type="ARBA" id="ARBA00049654"/>
    </source>
</evidence>
<evidence type="ECO:0000256" key="13">
    <source>
        <dbReference type="PROSITE-ProRule" id="PRU00453"/>
    </source>
</evidence>
<evidence type="ECO:0000259" key="16">
    <source>
        <dbReference type="PROSITE" id="PS51083"/>
    </source>
</evidence>
<feature type="compositionally biased region" description="Low complexity" evidence="15">
    <location>
        <begin position="275"/>
        <end position="288"/>
    </location>
</feature>
<dbReference type="PANTHER" id="PTHR13483:SF11">
    <property type="entry name" value="ZINC FINGER HIT DOMAIN-CONTAINING PROTEIN 3"/>
    <property type="match status" value="1"/>
</dbReference>
<evidence type="ECO:0000256" key="5">
    <source>
        <dbReference type="ARBA" id="ARBA00022771"/>
    </source>
</evidence>
<feature type="compositionally biased region" description="Basic and acidic residues" evidence="15">
    <location>
        <begin position="385"/>
        <end position="396"/>
    </location>
</feature>
<dbReference type="InterPro" id="IPR051639">
    <property type="entry name" value="BCD1"/>
</dbReference>
<keyword evidence="4" id="KW-0479">Metal-binding</keyword>